<evidence type="ECO:0000256" key="1">
    <source>
        <dbReference type="ARBA" id="ARBA00004606"/>
    </source>
</evidence>
<dbReference type="GO" id="GO:0016266">
    <property type="term" value="P:protein O-linked glycosylation via N-acetyl-galactosamine"/>
    <property type="evidence" value="ECO:0007669"/>
    <property type="project" value="TreeGrafter"/>
</dbReference>
<name>A0A3R7MUD1_PENVA</name>
<evidence type="ECO:0000256" key="4">
    <source>
        <dbReference type="ARBA" id="ARBA00022679"/>
    </source>
</evidence>
<dbReference type="Proteomes" id="UP000283509">
    <property type="component" value="Unassembled WGS sequence"/>
</dbReference>
<gene>
    <name evidence="7" type="ORF">C7M84_007821</name>
</gene>
<protein>
    <submittedName>
        <fullName evidence="7">Putative glucoside xylosyltransferase 1</fullName>
    </submittedName>
</protein>
<dbReference type="InterPro" id="IPR051993">
    <property type="entry name" value="Glycosyltransferase_8"/>
</dbReference>
<dbReference type="SUPFAM" id="SSF53448">
    <property type="entry name" value="Nucleotide-diphospho-sugar transferases"/>
    <property type="match status" value="1"/>
</dbReference>
<keyword evidence="5" id="KW-0812">Transmembrane</keyword>
<dbReference type="InterPro" id="IPR029044">
    <property type="entry name" value="Nucleotide-diphossugar_trans"/>
</dbReference>
<keyword evidence="4 7" id="KW-0808">Transferase</keyword>
<dbReference type="Gene3D" id="3.90.550.10">
    <property type="entry name" value="Spore Coat Polysaccharide Biosynthesis Protein SpsA, Chain A"/>
    <property type="match status" value="1"/>
</dbReference>
<comment type="similarity">
    <text evidence="2">Belongs to the glycosyltransferase 8 family.</text>
</comment>
<feature type="region of interest" description="Disordered" evidence="6">
    <location>
        <begin position="79"/>
        <end position="98"/>
    </location>
</feature>
<comment type="subcellular location">
    <subcellularLocation>
        <location evidence="1">Membrane</location>
        <topology evidence="1">Single-pass type II membrane protein</topology>
    </subcellularLocation>
</comment>
<evidence type="ECO:0000256" key="5">
    <source>
        <dbReference type="ARBA" id="ARBA00022968"/>
    </source>
</evidence>
<reference evidence="7 8" key="1">
    <citation type="submission" date="2018-04" db="EMBL/GenBank/DDBJ databases">
        <authorList>
            <person name="Zhang X."/>
            <person name="Yuan J."/>
            <person name="Li F."/>
            <person name="Xiang J."/>
        </authorList>
    </citation>
    <scope>NUCLEOTIDE SEQUENCE [LARGE SCALE GENOMIC DNA]</scope>
    <source>
        <tissue evidence="7">Muscle</tissue>
    </source>
</reference>
<dbReference type="GO" id="GO:0035252">
    <property type="term" value="F:UDP-xylosyltransferase activity"/>
    <property type="evidence" value="ECO:0007669"/>
    <property type="project" value="TreeGrafter"/>
</dbReference>
<organism evidence="7 8">
    <name type="scientific">Penaeus vannamei</name>
    <name type="common">Whiteleg shrimp</name>
    <name type="synonym">Litopenaeus vannamei</name>
    <dbReference type="NCBI Taxonomy" id="6689"/>
    <lineage>
        <taxon>Eukaryota</taxon>
        <taxon>Metazoa</taxon>
        <taxon>Ecdysozoa</taxon>
        <taxon>Arthropoda</taxon>
        <taxon>Crustacea</taxon>
        <taxon>Multicrustacea</taxon>
        <taxon>Malacostraca</taxon>
        <taxon>Eumalacostraca</taxon>
        <taxon>Eucarida</taxon>
        <taxon>Decapoda</taxon>
        <taxon>Dendrobranchiata</taxon>
        <taxon>Penaeoidea</taxon>
        <taxon>Penaeidae</taxon>
        <taxon>Penaeus</taxon>
    </lineage>
</organism>
<evidence type="ECO:0000313" key="7">
    <source>
        <dbReference type="EMBL" id="ROT86100.1"/>
    </source>
</evidence>
<reference evidence="7 8" key="2">
    <citation type="submission" date="2019-01" db="EMBL/GenBank/DDBJ databases">
        <title>The decoding of complex shrimp genome reveals the adaptation for benthos swimmer, frequently molting mechanism and breeding impact on genome.</title>
        <authorList>
            <person name="Sun Y."/>
            <person name="Gao Y."/>
            <person name="Yu Y."/>
        </authorList>
    </citation>
    <scope>NUCLEOTIDE SEQUENCE [LARGE SCALE GENOMIC DNA]</scope>
    <source>
        <tissue evidence="7">Muscle</tissue>
    </source>
</reference>
<evidence type="ECO:0000256" key="6">
    <source>
        <dbReference type="SAM" id="MobiDB-lite"/>
    </source>
</evidence>
<keyword evidence="3" id="KW-0328">Glycosyltransferase</keyword>
<dbReference type="AlphaFoldDB" id="A0A3R7MUD1"/>
<accession>A0A3R7MUD1</accession>
<dbReference type="PANTHER" id="PTHR46012:SF2">
    <property type="entry name" value="IP22168P"/>
    <property type="match status" value="1"/>
</dbReference>
<evidence type="ECO:0000256" key="2">
    <source>
        <dbReference type="ARBA" id="ARBA00006351"/>
    </source>
</evidence>
<dbReference type="OrthoDB" id="6238971at2759"/>
<dbReference type="GO" id="GO:0016020">
    <property type="term" value="C:membrane"/>
    <property type="evidence" value="ECO:0007669"/>
    <property type="project" value="UniProtKB-SubCell"/>
</dbReference>
<keyword evidence="5" id="KW-0735">Signal-anchor</keyword>
<dbReference type="EMBL" id="QCYY01000002">
    <property type="protein sequence ID" value="ROT86100.1"/>
    <property type="molecule type" value="Genomic_DNA"/>
</dbReference>
<proteinExistence type="inferred from homology"/>
<evidence type="ECO:0000313" key="8">
    <source>
        <dbReference type="Proteomes" id="UP000283509"/>
    </source>
</evidence>
<keyword evidence="8" id="KW-1185">Reference proteome</keyword>
<dbReference type="PANTHER" id="PTHR46012">
    <property type="entry name" value="IP22168P"/>
    <property type="match status" value="1"/>
</dbReference>
<comment type="caution">
    <text evidence="7">The sequence shown here is derived from an EMBL/GenBank/DDBJ whole genome shotgun (WGS) entry which is preliminary data.</text>
</comment>
<sequence>MSLRRFITFLLCLTFLGFIAVQYVLMNRFLLNHQLAKSTIVRGLEITKNAPYTEQAALKNLSRKDVTLYQKSPIGKVDSYRTGNTTAPSNVAGAQKPNEQTISVVEPLGYKMAAQDTPPLGEKMVDPKLVAGSVPGDSGANNVDFQAKDDVAKHDEALPKSSASVSADHLEDKVIVTGDIQVQSNAELPRASSKMMSTPKHSVRKVQNAPQELVFYVVICKGHPDNIMTDVRRQMRQCEVMLKSAVAFTNSLLRFIVCTDAVEVYRVLIEVTSMWAAEHRNRIVFERRPVWYPPGRPDLQDVRWPCSTAKLFQAYQFQDLDAVIYIDTDVLFLVPPENLWQEFSKFDSVQVMALAAEAPADPWDPDTTRVEAGPRKPVMRPAWPLC</sequence>
<evidence type="ECO:0000256" key="3">
    <source>
        <dbReference type="ARBA" id="ARBA00022676"/>
    </source>
</evidence>